<dbReference type="GO" id="GO:0045292">
    <property type="term" value="P:mRNA cis splicing, via spliceosome"/>
    <property type="evidence" value="ECO:0007669"/>
    <property type="project" value="TreeGrafter"/>
</dbReference>
<evidence type="ECO:0000256" key="3">
    <source>
        <dbReference type="ARBA" id="ARBA00023187"/>
    </source>
</evidence>
<dbReference type="GO" id="GO:0003723">
    <property type="term" value="F:RNA binding"/>
    <property type="evidence" value="ECO:0007669"/>
    <property type="project" value="TreeGrafter"/>
</dbReference>
<keyword evidence="6" id="KW-1185">Reference proteome</keyword>
<dbReference type="Pfam" id="PF04889">
    <property type="entry name" value="Cwf_Cwc_15"/>
    <property type="match status" value="1"/>
</dbReference>
<dbReference type="InterPro" id="IPR006973">
    <property type="entry name" value="Cwf_Cwc_15"/>
</dbReference>
<sequence length="257" mass="29433">MTTAAKSTWHSKQGEAADLGSWSLGGQTSRQFSVLDMPAHTTLKYRKPGQDTVSELQKKDLRRVLDEKEREAHLIKLQERGKGGDLQAREELRHLEAGEAAATPLLLKDKEELRQAIQRFDDRDDEVDDDDDHAGDRNVGEESDLDSSDDSDDEDEDEEELLRLELEKIKQEREQARRKQEEEEKAEAAHRKEEEINAAALKGNPLLGGGSAQVKRKWNDDVVFKNQSRGEGEKKKKFVNDTIRNPFHKAFLQRYMK</sequence>
<feature type="compositionally biased region" description="Basic and acidic residues" evidence="4">
    <location>
        <begin position="74"/>
        <end position="97"/>
    </location>
</feature>
<dbReference type="EMBL" id="SDOX01000011">
    <property type="protein sequence ID" value="TFJ85687.1"/>
    <property type="molecule type" value="Genomic_DNA"/>
</dbReference>
<dbReference type="PANTHER" id="PTHR12718:SF2">
    <property type="entry name" value="SPLICEOSOME-ASSOCIATED PROTEIN CWC15 HOMOLOG"/>
    <property type="match status" value="1"/>
</dbReference>
<organism evidence="5 6">
    <name type="scientific">Nannochloropsis salina CCMP1776</name>
    <dbReference type="NCBI Taxonomy" id="1027361"/>
    <lineage>
        <taxon>Eukaryota</taxon>
        <taxon>Sar</taxon>
        <taxon>Stramenopiles</taxon>
        <taxon>Ochrophyta</taxon>
        <taxon>Eustigmatophyceae</taxon>
        <taxon>Eustigmatales</taxon>
        <taxon>Monodopsidaceae</taxon>
        <taxon>Microchloropsis</taxon>
        <taxon>Microchloropsis salina</taxon>
    </lineage>
</organism>
<feature type="region of interest" description="Disordered" evidence="4">
    <location>
        <begin position="74"/>
        <end position="213"/>
    </location>
</feature>
<evidence type="ECO:0008006" key="7">
    <source>
        <dbReference type="Google" id="ProtNLM"/>
    </source>
</evidence>
<evidence type="ECO:0000256" key="1">
    <source>
        <dbReference type="ARBA" id="ARBA00006644"/>
    </source>
</evidence>
<dbReference type="Proteomes" id="UP000355283">
    <property type="component" value="Unassembled WGS sequence"/>
</dbReference>
<dbReference type="AlphaFoldDB" id="A0A4D9D5N9"/>
<evidence type="ECO:0000256" key="4">
    <source>
        <dbReference type="SAM" id="MobiDB-lite"/>
    </source>
</evidence>
<feature type="region of interest" description="Disordered" evidence="4">
    <location>
        <begin position="1"/>
        <end position="24"/>
    </location>
</feature>
<evidence type="ECO:0000313" key="5">
    <source>
        <dbReference type="EMBL" id="TFJ85687.1"/>
    </source>
</evidence>
<protein>
    <recommendedName>
        <fullName evidence="7">Cwf15/Cwc15 cell cycle control protein</fullName>
    </recommendedName>
</protein>
<dbReference type="GO" id="GO:0071013">
    <property type="term" value="C:catalytic step 2 spliceosome"/>
    <property type="evidence" value="ECO:0007669"/>
    <property type="project" value="TreeGrafter"/>
</dbReference>
<feature type="compositionally biased region" description="Acidic residues" evidence="4">
    <location>
        <begin position="123"/>
        <end position="133"/>
    </location>
</feature>
<feature type="compositionally biased region" description="Basic and acidic residues" evidence="4">
    <location>
        <begin position="161"/>
        <end position="195"/>
    </location>
</feature>
<dbReference type="PANTHER" id="PTHR12718">
    <property type="entry name" value="CELL CYCLE CONTROL PROTEIN CWF15"/>
    <property type="match status" value="1"/>
</dbReference>
<feature type="compositionally biased region" description="Polar residues" evidence="4">
    <location>
        <begin position="1"/>
        <end position="11"/>
    </location>
</feature>
<reference evidence="5 6" key="1">
    <citation type="submission" date="2019-01" db="EMBL/GenBank/DDBJ databases">
        <title>Nuclear Genome Assembly of the Microalgal Biofuel strain Nannochloropsis salina CCMP1776.</title>
        <authorList>
            <person name="Hovde B."/>
        </authorList>
    </citation>
    <scope>NUCLEOTIDE SEQUENCE [LARGE SCALE GENOMIC DNA]</scope>
    <source>
        <strain evidence="5 6">CCMP1776</strain>
    </source>
</reference>
<feature type="compositionally biased region" description="Basic and acidic residues" evidence="4">
    <location>
        <begin position="107"/>
        <end position="122"/>
    </location>
</feature>
<comment type="caution">
    <text evidence="5">The sequence shown here is derived from an EMBL/GenBank/DDBJ whole genome shotgun (WGS) entry which is preliminary data.</text>
</comment>
<comment type="similarity">
    <text evidence="1">Belongs to the CWC15 family.</text>
</comment>
<evidence type="ECO:0000256" key="2">
    <source>
        <dbReference type="ARBA" id="ARBA00022664"/>
    </source>
</evidence>
<gene>
    <name evidence="5" type="ORF">NSK_003195</name>
</gene>
<name>A0A4D9D5N9_9STRA</name>
<proteinExistence type="inferred from homology"/>
<keyword evidence="2" id="KW-0507">mRNA processing</keyword>
<evidence type="ECO:0000313" key="6">
    <source>
        <dbReference type="Proteomes" id="UP000355283"/>
    </source>
</evidence>
<feature type="compositionally biased region" description="Acidic residues" evidence="4">
    <location>
        <begin position="141"/>
        <end position="160"/>
    </location>
</feature>
<dbReference type="OrthoDB" id="30179at2759"/>
<keyword evidence="3" id="KW-0508">mRNA splicing</keyword>
<accession>A0A4D9D5N9</accession>